<accession>A0ABU2NJS0</accession>
<protein>
    <recommendedName>
        <fullName evidence="3">FHA domain-containing protein</fullName>
    </recommendedName>
</protein>
<evidence type="ECO:0008006" key="3">
    <source>
        <dbReference type="Google" id="ProtNLM"/>
    </source>
</evidence>
<evidence type="ECO:0000313" key="2">
    <source>
        <dbReference type="Proteomes" id="UP001183202"/>
    </source>
</evidence>
<sequence length="280" mass="30704">MDEVPAVALVPGFAIVRSGTNRTWLLRLDDELTFGRGHDCDVHIGVDPPDDLVSREAGSLTGLHDGVLIRNTSRTQSIRFRPLPGPEVEIRPGMAIGTMPFSYVRLEVLGRHGVCYALHVDARGMTAERRLDVSRAASRVSRRSLPTRFGPDYKLTGRELRLLAALCEPLLTQAGGRAASYRHVAERLGNAATVNSVRTGLDRLRNRLANEGIPGLRSDADGDVGHDAQHFAQALARWAIDAKQIDDSSAMQLLPARHEVLKHLPADKDPGNRSWSPVQR</sequence>
<reference evidence="2" key="1">
    <citation type="submission" date="2023-07" db="EMBL/GenBank/DDBJ databases">
        <title>30 novel species of actinomycetes from the DSMZ collection.</title>
        <authorList>
            <person name="Nouioui I."/>
        </authorList>
    </citation>
    <scope>NUCLEOTIDE SEQUENCE [LARGE SCALE GENOMIC DNA]</scope>
    <source>
        <strain evidence="2">DSM 45834</strain>
    </source>
</reference>
<keyword evidence="2" id="KW-1185">Reference proteome</keyword>
<dbReference type="RefSeq" id="WP_311560475.1">
    <property type="nucleotide sequence ID" value="NZ_JAVREJ010000056.1"/>
</dbReference>
<comment type="caution">
    <text evidence="1">The sequence shown here is derived from an EMBL/GenBank/DDBJ whole genome shotgun (WGS) entry which is preliminary data.</text>
</comment>
<gene>
    <name evidence="1" type="ORF">RM445_31250</name>
</gene>
<organism evidence="1 2">
    <name type="scientific">Pseudonocardia charpentierae</name>
    <dbReference type="NCBI Taxonomy" id="3075545"/>
    <lineage>
        <taxon>Bacteria</taxon>
        <taxon>Bacillati</taxon>
        <taxon>Actinomycetota</taxon>
        <taxon>Actinomycetes</taxon>
        <taxon>Pseudonocardiales</taxon>
        <taxon>Pseudonocardiaceae</taxon>
        <taxon>Pseudonocardia</taxon>
    </lineage>
</organism>
<name>A0ABU2NJS0_9PSEU</name>
<proteinExistence type="predicted"/>
<dbReference type="Proteomes" id="UP001183202">
    <property type="component" value="Unassembled WGS sequence"/>
</dbReference>
<evidence type="ECO:0000313" key="1">
    <source>
        <dbReference type="EMBL" id="MDT0353965.1"/>
    </source>
</evidence>
<dbReference type="EMBL" id="JAVREJ010000056">
    <property type="protein sequence ID" value="MDT0353965.1"/>
    <property type="molecule type" value="Genomic_DNA"/>
</dbReference>